<dbReference type="EMBL" id="HBIV01007362">
    <property type="protein sequence ID" value="CAE0652257.1"/>
    <property type="molecule type" value="Transcribed_RNA"/>
</dbReference>
<evidence type="ECO:0000313" key="7">
    <source>
        <dbReference type="EMBL" id="CAE0652257.1"/>
    </source>
</evidence>
<reference evidence="7" key="1">
    <citation type="submission" date="2021-01" db="EMBL/GenBank/DDBJ databases">
        <authorList>
            <person name="Corre E."/>
            <person name="Pelletier E."/>
            <person name="Niang G."/>
            <person name="Scheremetjew M."/>
            <person name="Finn R."/>
            <person name="Kale V."/>
            <person name="Holt S."/>
            <person name="Cochrane G."/>
            <person name="Meng A."/>
            <person name="Brown T."/>
            <person name="Cohen L."/>
        </authorList>
    </citation>
    <scope>NUCLEOTIDE SEQUENCE</scope>
    <source>
        <strain evidence="7">CCCM811</strain>
    </source>
</reference>
<dbReference type="InterPro" id="IPR030445">
    <property type="entry name" value="H3-K79_meTrfase"/>
</dbReference>
<dbReference type="InterPro" id="IPR029063">
    <property type="entry name" value="SAM-dependent_MTases_sf"/>
</dbReference>
<feature type="domain" description="DOT1" evidence="6">
    <location>
        <begin position="114"/>
        <end position="262"/>
    </location>
</feature>
<evidence type="ECO:0000256" key="1">
    <source>
        <dbReference type="ARBA" id="ARBA00012190"/>
    </source>
</evidence>
<accession>A0A7S4DIT5</accession>
<keyword evidence="3" id="KW-0156">Chromatin regulator</keyword>
<comment type="catalytic activity">
    <reaction evidence="5">
        <text>L-lysyl(79)-[histone H3] + 3 S-adenosyl-L-methionine = N(6),N(6),N(6)-trimethyl-L-lysyl(79)-[histone H3] + 3 S-adenosyl-L-homocysteine + 3 H(+)</text>
        <dbReference type="Rhea" id="RHEA:60328"/>
        <dbReference type="Rhea" id="RHEA-COMP:15549"/>
        <dbReference type="Rhea" id="RHEA-COMP:15552"/>
        <dbReference type="ChEBI" id="CHEBI:15378"/>
        <dbReference type="ChEBI" id="CHEBI:29969"/>
        <dbReference type="ChEBI" id="CHEBI:57856"/>
        <dbReference type="ChEBI" id="CHEBI:59789"/>
        <dbReference type="ChEBI" id="CHEBI:61961"/>
        <dbReference type="EC" id="2.1.1.360"/>
    </reaction>
</comment>
<dbReference type="EC" id="2.1.1.360" evidence="1"/>
<organism evidence="7">
    <name type="scientific">Lotharella globosa</name>
    <dbReference type="NCBI Taxonomy" id="91324"/>
    <lineage>
        <taxon>Eukaryota</taxon>
        <taxon>Sar</taxon>
        <taxon>Rhizaria</taxon>
        <taxon>Cercozoa</taxon>
        <taxon>Chlorarachniophyceae</taxon>
        <taxon>Lotharella</taxon>
    </lineage>
</organism>
<dbReference type="InterPro" id="IPR025789">
    <property type="entry name" value="DOT1_dom"/>
</dbReference>
<evidence type="ECO:0000256" key="4">
    <source>
        <dbReference type="ARBA" id="ARBA00029821"/>
    </source>
</evidence>
<protein>
    <recommendedName>
        <fullName evidence="2">Histone-lysine N-methyltransferase, H3 lysine-79 specific</fullName>
        <ecNumber evidence="1">2.1.1.360</ecNumber>
    </recommendedName>
    <alternativeName>
        <fullName evidence="4">Histone H3-K79 methyltransferase</fullName>
    </alternativeName>
</protein>
<evidence type="ECO:0000259" key="6">
    <source>
        <dbReference type="Pfam" id="PF08123"/>
    </source>
</evidence>
<dbReference type="GO" id="GO:0051726">
    <property type="term" value="P:regulation of cell cycle"/>
    <property type="evidence" value="ECO:0007669"/>
    <property type="project" value="InterPro"/>
</dbReference>
<dbReference type="Gene3D" id="3.40.50.150">
    <property type="entry name" value="Vaccinia Virus protein VP39"/>
    <property type="match status" value="1"/>
</dbReference>
<dbReference type="SUPFAM" id="SSF53335">
    <property type="entry name" value="S-adenosyl-L-methionine-dependent methyltransferases"/>
    <property type="match status" value="1"/>
</dbReference>
<evidence type="ECO:0000256" key="3">
    <source>
        <dbReference type="ARBA" id="ARBA00022853"/>
    </source>
</evidence>
<dbReference type="GO" id="GO:0140956">
    <property type="term" value="F:histone H3K79 trimethyltransferase activity"/>
    <property type="evidence" value="ECO:0007669"/>
    <property type="project" value="UniProtKB-EC"/>
</dbReference>
<proteinExistence type="predicted"/>
<sequence length="321" mass="36374">MSCLRWLCQRHISYAARRSFLQKVSDRMVHSEKITQRHGKILRSLIKSEDKRLMCSASRFMNLRSTPEDDGVQSEVREKVMSHLEAAWHETFREMTTYQARQLAHKGRDRHESSQADLTYGEVKFSSLARILSEDLRRHNVELKGTFYDLGSGTGRGVIAAALVGSFTRLCGVELLADLHNAAVDVQKVYEHVVAPRLGLEVEQEVKFVQGNFLKADWSDANVIFINSTCFSKPLMEKIVKQAVKLSPGTCVVTLTHPMVSPYFDLVESKKYDMSWGEATAHIHVRTAKAMPENEKKAQYWSKRIPGQGNYGAIFDGYTSA</sequence>
<dbReference type="Pfam" id="PF08123">
    <property type="entry name" value="DOT1"/>
    <property type="match status" value="1"/>
</dbReference>
<dbReference type="PANTHER" id="PTHR21451:SF19">
    <property type="entry name" value="ACTIVATED IN BLOCKED UNFOLDED PROTEIN RESPONSE"/>
    <property type="match status" value="1"/>
</dbReference>
<evidence type="ECO:0000256" key="2">
    <source>
        <dbReference type="ARBA" id="ARBA00020987"/>
    </source>
</evidence>
<evidence type="ECO:0000256" key="5">
    <source>
        <dbReference type="ARBA" id="ARBA00047770"/>
    </source>
</evidence>
<dbReference type="AlphaFoldDB" id="A0A7S4DIT5"/>
<dbReference type="PANTHER" id="PTHR21451">
    <property type="entry name" value="HISTONE H3 METHYLTRANSFERASE"/>
    <property type="match status" value="1"/>
</dbReference>
<name>A0A7S4DIT5_9EUKA</name>
<gene>
    <name evidence="7" type="ORF">LGLO00237_LOCUS5448</name>
</gene>